<dbReference type="EMBL" id="CP106735">
    <property type="protein sequence ID" value="UXX78297.1"/>
    <property type="molecule type" value="Genomic_DNA"/>
</dbReference>
<dbReference type="InterPro" id="IPR007627">
    <property type="entry name" value="RNA_pol_sigma70_r2"/>
</dbReference>
<dbReference type="RefSeq" id="WP_263050043.1">
    <property type="nucleotide sequence ID" value="NZ_CP106735.1"/>
</dbReference>
<keyword evidence="4" id="KW-0804">Transcription</keyword>
<keyword evidence="3" id="KW-0731">Sigma factor</keyword>
<dbReference type="InterPro" id="IPR036388">
    <property type="entry name" value="WH-like_DNA-bd_sf"/>
</dbReference>
<feature type="domain" description="RNA polymerase sigma factor 70 region 4 type 2" evidence="6">
    <location>
        <begin position="114"/>
        <end position="166"/>
    </location>
</feature>
<reference evidence="7" key="1">
    <citation type="submission" date="2022-10" db="EMBL/GenBank/DDBJ databases">
        <title>Comparative genomics and taxonomic characterization of three novel marine species of genus Reichenbachiella exhibiting antioxidant and polysaccharide degradation activities.</title>
        <authorList>
            <person name="Muhammad N."/>
            <person name="Lee Y.-J."/>
            <person name="Ko J."/>
            <person name="Kim S.-G."/>
        </authorList>
    </citation>
    <scope>NUCLEOTIDE SEQUENCE</scope>
    <source>
        <strain evidence="7">Wsw4-B4</strain>
    </source>
</reference>
<gene>
    <name evidence="7" type="ORF">N7E81_13120</name>
</gene>
<dbReference type="InterPro" id="IPR039425">
    <property type="entry name" value="RNA_pol_sigma-70-like"/>
</dbReference>
<protein>
    <submittedName>
        <fullName evidence="7">RNA polymerase sigma factor</fullName>
    </submittedName>
</protein>
<accession>A0ABY6CWK3</accession>
<dbReference type="Proteomes" id="UP001062165">
    <property type="component" value="Chromosome"/>
</dbReference>
<sequence>MNEKQLIKGCIKGERQAQEQLYQLFSARMFAICLRYTKAQQEAEDVLQESFIKVFKQIKSYKGEASLVFWIKRIVINTALNSQRGKLYLYPMVDVEELKTTYEEAHDVADYTMEELMQLVKDLPDSSQIIFNLYAIEGYKHQEIAELLNISVGTSKSQYSRAKALLRERMKGNKVKYGKG</sequence>
<feature type="domain" description="RNA polymerase sigma-70 region 2" evidence="5">
    <location>
        <begin position="21"/>
        <end position="84"/>
    </location>
</feature>
<evidence type="ECO:0000313" key="8">
    <source>
        <dbReference type="Proteomes" id="UP001062165"/>
    </source>
</evidence>
<dbReference type="Gene3D" id="1.10.10.10">
    <property type="entry name" value="Winged helix-like DNA-binding domain superfamily/Winged helix DNA-binding domain"/>
    <property type="match status" value="1"/>
</dbReference>
<keyword evidence="8" id="KW-1185">Reference proteome</keyword>
<name>A0ABY6CWK3_9BACT</name>
<dbReference type="Pfam" id="PF08281">
    <property type="entry name" value="Sigma70_r4_2"/>
    <property type="match status" value="1"/>
</dbReference>
<dbReference type="SUPFAM" id="SSF88659">
    <property type="entry name" value="Sigma3 and sigma4 domains of RNA polymerase sigma factors"/>
    <property type="match status" value="1"/>
</dbReference>
<comment type="similarity">
    <text evidence="1">Belongs to the sigma-70 factor family. ECF subfamily.</text>
</comment>
<evidence type="ECO:0000259" key="6">
    <source>
        <dbReference type="Pfam" id="PF08281"/>
    </source>
</evidence>
<dbReference type="InterPro" id="IPR014284">
    <property type="entry name" value="RNA_pol_sigma-70_dom"/>
</dbReference>
<dbReference type="Pfam" id="PF04542">
    <property type="entry name" value="Sigma70_r2"/>
    <property type="match status" value="1"/>
</dbReference>
<dbReference type="SUPFAM" id="SSF88946">
    <property type="entry name" value="Sigma2 domain of RNA polymerase sigma factors"/>
    <property type="match status" value="1"/>
</dbReference>
<evidence type="ECO:0000256" key="2">
    <source>
        <dbReference type="ARBA" id="ARBA00023015"/>
    </source>
</evidence>
<proteinExistence type="inferred from homology"/>
<dbReference type="InterPro" id="IPR013249">
    <property type="entry name" value="RNA_pol_sigma70_r4_t2"/>
</dbReference>
<dbReference type="PANTHER" id="PTHR43133:SF46">
    <property type="entry name" value="RNA POLYMERASE SIGMA-70 FACTOR ECF SUBFAMILY"/>
    <property type="match status" value="1"/>
</dbReference>
<dbReference type="NCBIfam" id="TIGR02937">
    <property type="entry name" value="sigma70-ECF"/>
    <property type="match status" value="1"/>
</dbReference>
<keyword evidence="2" id="KW-0805">Transcription regulation</keyword>
<dbReference type="Gene3D" id="1.10.1740.10">
    <property type="match status" value="1"/>
</dbReference>
<evidence type="ECO:0000313" key="7">
    <source>
        <dbReference type="EMBL" id="UXX78297.1"/>
    </source>
</evidence>
<dbReference type="InterPro" id="IPR013325">
    <property type="entry name" value="RNA_pol_sigma_r2"/>
</dbReference>
<dbReference type="InterPro" id="IPR013324">
    <property type="entry name" value="RNA_pol_sigma_r3/r4-like"/>
</dbReference>
<organism evidence="7 8">
    <name type="scientific">Reichenbachiella carrageenanivorans</name>
    <dbReference type="NCBI Taxonomy" id="2979869"/>
    <lineage>
        <taxon>Bacteria</taxon>
        <taxon>Pseudomonadati</taxon>
        <taxon>Bacteroidota</taxon>
        <taxon>Cytophagia</taxon>
        <taxon>Cytophagales</taxon>
        <taxon>Reichenbachiellaceae</taxon>
        <taxon>Reichenbachiella</taxon>
    </lineage>
</organism>
<evidence type="ECO:0000256" key="1">
    <source>
        <dbReference type="ARBA" id="ARBA00010641"/>
    </source>
</evidence>
<evidence type="ECO:0000256" key="4">
    <source>
        <dbReference type="ARBA" id="ARBA00023163"/>
    </source>
</evidence>
<dbReference type="PANTHER" id="PTHR43133">
    <property type="entry name" value="RNA POLYMERASE ECF-TYPE SIGMA FACTO"/>
    <property type="match status" value="1"/>
</dbReference>
<evidence type="ECO:0000259" key="5">
    <source>
        <dbReference type="Pfam" id="PF04542"/>
    </source>
</evidence>
<dbReference type="CDD" id="cd06171">
    <property type="entry name" value="Sigma70_r4"/>
    <property type="match status" value="1"/>
</dbReference>
<evidence type="ECO:0000256" key="3">
    <source>
        <dbReference type="ARBA" id="ARBA00023082"/>
    </source>
</evidence>